<accession>A0A8T2V3H3</accession>
<reference evidence="1" key="1">
    <citation type="submission" date="2021-08" db="EMBL/GenBank/DDBJ databases">
        <title>WGS assembly of Ceratopteris richardii.</title>
        <authorList>
            <person name="Marchant D.B."/>
            <person name="Chen G."/>
            <person name="Jenkins J."/>
            <person name="Shu S."/>
            <person name="Leebens-Mack J."/>
            <person name="Grimwood J."/>
            <person name="Schmutz J."/>
            <person name="Soltis P."/>
            <person name="Soltis D."/>
            <person name="Chen Z.-H."/>
        </authorList>
    </citation>
    <scope>NUCLEOTIDE SEQUENCE</scope>
    <source>
        <strain evidence="1">Whitten #5841</strain>
        <tissue evidence="1">Leaf</tissue>
    </source>
</reference>
<gene>
    <name evidence="1" type="ORF">KP509_03G063100</name>
</gene>
<proteinExistence type="predicted"/>
<sequence length="115" mass="13281">MVCTKPAYTHIHTLWRYTDTHFMEAIWILDTEYDKQVTDSCRLHTAMQTAMVPSSQIKYATAVRMYVFDRINTVHDALKLSGKTVCIRICLMPRTYMPVDAVHDVIKRDGETTAP</sequence>
<dbReference type="AlphaFoldDB" id="A0A8T2V3H3"/>
<protein>
    <submittedName>
        <fullName evidence="1">Uncharacterized protein</fullName>
    </submittedName>
</protein>
<evidence type="ECO:0000313" key="1">
    <source>
        <dbReference type="EMBL" id="KAH7441942.1"/>
    </source>
</evidence>
<organism evidence="1 2">
    <name type="scientific">Ceratopteris richardii</name>
    <name type="common">Triangle waterfern</name>
    <dbReference type="NCBI Taxonomy" id="49495"/>
    <lineage>
        <taxon>Eukaryota</taxon>
        <taxon>Viridiplantae</taxon>
        <taxon>Streptophyta</taxon>
        <taxon>Embryophyta</taxon>
        <taxon>Tracheophyta</taxon>
        <taxon>Polypodiopsida</taxon>
        <taxon>Polypodiidae</taxon>
        <taxon>Polypodiales</taxon>
        <taxon>Pteridineae</taxon>
        <taxon>Pteridaceae</taxon>
        <taxon>Parkerioideae</taxon>
        <taxon>Ceratopteris</taxon>
    </lineage>
</organism>
<comment type="caution">
    <text evidence="1">The sequence shown here is derived from an EMBL/GenBank/DDBJ whole genome shotgun (WGS) entry which is preliminary data.</text>
</comment>
<name>A0A8T2V3H3_CERRI</name>
<dbReference type="Proteomes" id="UP000825935">
    <property type="component" value="Chromosome 3"/>
</dbReference>
<dbReference type="EMBL" id="CM035408">
    <property type="protein sequence ID" value="KAH7441942.1"/>
    <property type="molecule type" value="Genomic_DNA"/>
</dbReference>
<evidence type="ECO:0000313" key="2">
    <source>
        <dbReference type="Proteomes" id="UP000825935"/>
    </source>
</evidence>
<keyword evidence="2" id="KW-1185">Reference proteome</keyword>